<organism evidence="2 3">
    <name type="scientific">Lagenidium giganteum</name>
    <dbReference type="NCBI Taxonomy" id="4803"/>
    <lineage>
        <taxon>Eukaryota</taxon>
        <taxon>Sar</taxon>
        <taxon>Stramenopiles</taxon>
        <taxon>Oomycota</taxon>
        <taxon>Peronosporomycetes</taxon>
        <taxon>Pythiales</taxon>
        <taxon>Pythiaceae</taxon>
    </lineage>
</organism>
<proteinExistence type="predicted"/>
<dbReference type="Proteomes" id="UP001146120">
    <property type="component" value="Unassembled WGS sequence"/>
</dbReference>
<gene>
    <name evidence="2" type="ORF">N0F65_001937</name>
</gene>
<keyword evidence="1" id="KW-0472">Membrane</keyword>
<feature type="transmembrane region" description="Helical" evidence="1">
    <location>
        <begin position="7"/>
        <end position="30"/>
    </location>
</feature>
<dbReference type="EMBL" id="DAKRPA010000117">
    <property type="protein sequence ID" value="DAZ98062.1"/>
    <property type="molecule type" value="Genomic_DNA"/>
</dbReference>
<keyword evidence="1" id="KW-0812">Transmembrane</keyword>
<feature type="transmembrane region" description="Helical" evidence="1">
    <location>
        <begin position="50"/>
        <end position="70"/>
    </location>
</feature>
<name>A0AAV2YSU1_9STRA</name>
<evidence type="ECO:0000313" key="2">
    <source>
        <dbReference type="EMBL" id="DAZ98062.1"/>
    </source>
</evidence>
<dbReference type="AlphaFoldDB" id="A0AAV2YSU1"/>
<keyword evidence="1" id="KW-1133">Transmembrane helix</keyword>
<evidence type="ECO:0000313" key="3">
    <source>
        <dbReference type="Proteomes" id="UP001146120"/>
    </source>
</evidence>
<accession>A0AAV2YSU1</accession>
<reference evidence="2" key="1">
    <citation type="submission" date="2022-11" db="EMBL/GenBank/DDBJ databases">
        <authorList>
            <person name="Morgan W.R."/>
            <person name="Tartar A."/>
        </authorList>
    </citation>
    <scope>NUCLEOTIDE SEQUENCE</scope>
    <source>
        <strain evidence="2">ARSEF 373</strain>
    </source>
</reference>
<protein>
    <submittedName>
        <fullName evidence="2">Uncharacterized protein</fullName>
    </submittedName>
</protein>
<evidence type="ECO:0000256" key="1">
    <source>
        <dbReference type="SAM" id="Phobius"/>
    </source>
</evidence>
<keyword evidence="3" id="KW-1185">Reference proteome</keyword>
<sequence length="97" mass="10539">MVSKSGCAGAVCCSMLSICGFVFLLAIGVLVQVQPQYMKLGKNVESPAPIFETAVLYGAIFVVSTTVWYMENKKSTGDTRYHQLATTSDERKPLLAK</sequence>
<reference evidence="2" key="2">
    <citation type="journal article" date="2023" name="Microbiol Resour">
        <title>Decontamination and Annotation of the Draft Genome Sequence of the Oomycete Lagenidium giganteum ARSEF 373.</title>
        <authorList>
            <person name="Morgan W.R."/>
            <person name="Tartar A."/>
        </authorList>
    </citation>
    <scope>NUCLEOTIDE SEQUENCE</scope>
    <source>
        <strain evidence="2">ARSEF 373</strain>
    </source>
</reference>
<comment type="caution">
    <text evidence="2">The sequence shown here is derived from an EMBL/GenBank/DDBJ whole genome shotgun (WGS) entry which is preliminary data.</text>
</comment>